<dbReference type="NCBIfam" id="TIGR01216">
    <property type="entry name" value="ATP_synt_epsi"/>
    <property type="match status" value="1"/>
</dbReference>
<dbReference type="GO" id="GO:0046933">
    <property type="term" value="F:proton-transporting ATP synthase activity, rotational mechanism"/>
    <property type="evidence" value="ECO:0007669"/>
    <property type="project" value="UniProtKB-UniRule"/>
</dbReference>
<comment type="subcellular location">
    <subcellularLocation>
        <location evidence="2 15">Cell membrane</location>
        <topology evidence="2 15">Peripheral membrane protein</topology>
    </subcellularLocation>
</comment>
<keyword evidence="8 15" id="KW-0375">Hydrogen ion transport</keyword>
<evidence type="ECO:0000259" key="17">
    <source>
        <dbReference type="Pfam" id="PF00401"/>
    </source>
</evidence>
<sequence length="139" mass="15100">MTMTIHINVVSAESDLYSGLATMVIAPAIMGDVGITPRHAPLLSPLRAGEVRIKKEDGTEEGFYVSGGMLEVQPHLVTVLADTALRAKDLDEAAALEAKQRAEKLLADKKSDVDYSRAQAELSEAMAQLQAIRRLRSKR</sequence>
<dbReference type="CDD" id="cd12152">
    <property type="entry name" value="F1-ATPase_delta"/>
    <property type="match status" value="1"/>
</dbReference>
<evidence type="ECO:0000313" key="19">
    <source>
        <dbReference type="EMBL" id="EIJ43955.1"/>
    </source>
</evidence>
<evidence type="ECO:0000256" key="1">
    <source>
        <dbReference type="ARBA" id="ARBA00003543"/>
    </source>
</evidence>
<dbReference type="SUPFAM" id="SSF46604">
    <property type="entry name" value="Epsilon subunit of F1F0-ATP synthase C-terminal domain"/>
    <property type="match status" value="1"/>
</dbReference>
<dbReference type="FunFam" id="2.60.15.10:FF:000001">
    <property type="entry name" value="ATP synthase epsilon chain"/>
    <property type="match status" value="1"/>
</dbReference>
<dbReference type="Gene3D" id="2.60.15.10">
    <property type="entry name" value="F0F1 ATP synthase delta/epsilon subunit, N-terminal"/>
    <property type="match status" value="1"/>
</dbReference>
<dbReference type="FunFam" id="1.20.5.440:FF:000001">
    <property type="entry name" value="ATP synthase epsilon chain"/>
    <property type="match status" value="1"/>
</dbReference>
<comment type="function">
    <text evidence="1 15">Produces ATP from ADP in the presence of a proton gradient across the membrane.</text>
</comment>
<dbReference type="RefSeq" id="WP_002691595.1">
    <property type="nucleotide sequence ID" value="NZ_JH600070.1"/>
</dbReference>
<evidence type="ECO:0000256" key="9">
    <source>
        <dbReference type="ARBA" id="ARBA00023065"/>
    </source>
</evidence>
<evidence type="ECO:0000256" key="13">
    <source>
        <dbReference type="ARBA" id="ARBA00030215"/>
    </source>
</evidence>
<organism evidence="19 20">
    <name type="scientific">Beggiatoa alba B18LD</name>
    <dbReference type="NCBI Taxonomy" id="395493"/>
    <lineage>
        <taxon>Bacteria</taxon>
        <taxon>Pseudomonadati</taxon>
        <taxon>Pseudomonadota</taxon>
        <taxon>Gammaproteobacteria</taxon>
        <taxon>Thiotrichales</taxon>
        <taxon>Thiotrichaceae</taxon>
        <taxon>Beggiatoa</taxon>
    </lineage>
</organism>
<evidence type="ECO:0000313" key="20">
    <source>
        <dbReference type="Proteomes" id="UP000005744"/>
    </source>
</evidence>
<dbReference type="InterPro" id="IPR020547">
    <property type="entry name" value="ATP_synth_F1_esu_C"/>
</dbReference>
<keyword evidence="9 15" id="KW-0406">Ion transport</keyword>
<dbReference type="AlphaFoldDB" id="I3CK12"/>
<accession>I3CK12</accession>
<dbReference type="eggNOG" id="COG0355">
    <property type="taxonomic scope" value="Bacteria"/>
</dbReference>
<evidence type="ECO:0000256" key="5">
    <source>
        <dbReference type="ARBA" id="ARBA00014480"/>
    </source>
</evidence>
<evidence type="ECO:0000256" key="8">
    <source>
        <dbReference type="ARBA" id="ARBA00022781"/>
    </source>
</evidence>
<name>I3CK12_9GAMM</name>
<gene>
    <name evidence="15" type="primary">atpC</name>
    <name evidence="19" type="ORF">BegalDRAFT_3130</name>
</gene>
<keyword evidence="20" id="KW-1185">Reference proteome</keyword>
<dbReference type="HAMAP" id="MF_00530">
    <property type="entry name" value="ATP_synth_epsil_bac"/>
    <property type="match status" value="1"/>
</dbReference>
<evidence type="ECO:0000256" key="6">
    <source>
        <dbReference type="ARBA" id="ARBA00022448"/>
    </source>
</evidence>
<evidence type="ECO:0000256" key="2">
    <source>
        <dbReference type="ARBA" id="ARBA00004202"/>
    </source>
</evidence>
<dbReference type="SUPFAM" id="SSF51344">
    <property type="entry name" value="Epsilon subunit of F1F0-ATP synthase N-terminal domain"/>
    <property type="match status" value="1"/>
</dbReference>
<feature type="domain" description="ATP synthase epsilon subunit C-terminal" evidence="17">
    <location>
        <begin position="88"/>
        <end position="132"/>
    </location>
</feature>
<dbReference type="InterPro" id="IPR036771">
    <property type="entry name" value="ATPsynth_dsu/esu_N"/>
</dbReference>
<dbReference type="OrthoDB" id="9791445at2"/>
<evidence type="ECO:0000256" key="3">
    <source>
        <dbReference type="ARBA" id="ARBA00005712"/>
    </source>
</evidence>
<evidence type="ECO:0000259" key="18">
    <source>
        <dbReference type="Pfam" id="PF02823"/>
    </source>
</evidence>
<dbReference type="Gene3D" id="1.20.5.440">
    <property type="entry name" value="ATP synthase delta/epsilon subunit, C-terminal domain"/>
    <property type="match status" value="1"/>
</dbReference>
<keyword evidence="12 15" id="KW-0066">ATP synthesis</keyword>
<feature type="domain" description="ATP synthase F1 complex delta/epsilon subunit N-terminal" evidence="18">
    <location>
        <begin position="5"/>
        <end position="84"/>
    </location>
</feature>
<evidence type="ECO:0000256" key="15">
    <source>
        <dbReference type="HAMAP-Rule" id="MF_00530"/>
    </source>
</evidence>
<evidence type="ECO:0000256" key="10">
    <source>
        <dbReference type="ARBA" id="ARBA00023136"/>
    </source>
</evidence>
<dbReference type="PANTHER" id="PTHR13822">
    <property type="entry name" value="ATP SYNTHASE DELTA/EPSILON CHAIN"/>
    <property type="match status" value="1"/>
</dbReference>
<keyword evidence="11 15" id="KW-0139">CF(1)</keyword>
<dbReference type="GO" id="GO:0005524">
    <property type="term" value="F:ATP binding"/>
    <property type="evidence" value="ECO:0007669"/>
    <property type="project" value="UniProtKB-UniRule"/>
</dbReference>
<comment type="subunit">
    <text evidence="4 15 16">F-type ATPases have 2 components, CF(1) - the catalytic core - and CF(0) - the membrane proton channel. CF(1) has five subunits: alpha(3), beta(3), gamma(1), delta(1), epsilon(1). CF(0) has three main subunits: a, b and c.</text>
</comment>
<dbReference type="STRING" id="395493.BegalDRAFT_3130"/>
<evidence type="ECO:0000256" key="4">
    <source>
        <dbReference type="ARBA" id="ARBA00011648"/>
    </source>
</evidence>
<reference evidence="19 20" key="1">
    <citation type="submission" date="2011-11" db="EMBL/GenBank/DDBJ databases">
        <title>Improved High-Quality Draft sequence of Beggiatoa alba B18lD.</title>
        <authorList>
            <consortium name="US DOE Joint Genome Institute"/>
            <person name="Lucas S."/>
            <person name="Han J."/>
            <person name="Lapidus A."/>
            <person name="Cheng J.-F."/>
            <person name="Goodwin L."/>
            <person name="Pitluck S."/>
            <person name="Peters L."/>
            <person name="Mikhailova N."/>
            <person name="Held B."/>
            <person name="Detter J.C."/>
            <person name="Han C."/>
            <person name="Tapia R."/>
            <person name="Land M."/>
            <person name="Hauser L."/>
            <person name="Kyrpides N."/>
            <person name="Ivanova N."/>
            <person name="Pagani I."/>
            <person name="Samuel K."/>
            <person name="Teske A."/>
            <person name="Mueller J."/>
            <person name="Woyke T."/>
        </authorList>
    </citation>
    <scope>NUCLEOTIDE SEQUENCE [LARGE SCALE GENOMIC DNA]</scope>
    <source>
        <strain evidence="19 20">B18LD</strain>
    </source>
</reference>
<dbReference type="Proteomes" id="UP000005744">
    <property type="component" value="Unassembled WGS sequence"/>
</dbReference>
<keyword evidence="10 15" id="KW-0472">Membrane</keyword>
<dbReference type="NCBIfam" id="NF001847">
    <property type="entry name" value="PRK00571.1-4"/>
    <property type="match status" value="1"/>
</dbReference>
<dbReference type="HOGENOM" id="CLU_084338_2_0_6"/>
<dbReference type="EMBL" id="JH600070">
    <property type="protein sequence ID" value="EIJ43955.1"/>
    <property type="molecule type" value="Genomic_DNA"/>
</dbReference>
<dbReference type="InterPro" id="IPR001469">
    <property type="entry name" value="ATP_synth_F1_dsu/esu"/>
</dbReference>
<evidence type="ECO:0000256" key="14">
    <source>
        <dbReference type="ARBA" id="ARBA00031795"/>
    </source>
</evidence>
<dbReference type="Pfam" id="PF02823">
    <property type="entry name" value="ATP-synt_DE_N"/>
    <property type="match status" value="1"/>
</dbReference>
<dbReference type="InterPro" id="IPR036794">
    <property type="entry name" value="ATP_F1_dsu/esu_C_sf"/>
</dbReference>
<dbReference type="GO" id="GO:0005886">
    <property type="term" value="C:plasma membrane"/>
    <property type="evidence" value="ECO:0007669"/>
    <property type="project" value="UniProtKB-SubCell"/>
</dbReference>
<proteinExistence type="inferred from homology"/>
<evidence type="ECO:0000256" key="11">
    <source>
        <dbReference type="ARBA" id="ARBA00023196"/>
    </source>
</evidence>
<dbReference type="GO" id="GO:0045259">
    <property type="term" value="C:proton-transporting ATP synthase complex"/>
    <property type="evidence" value="ECO:0007669"/>
    <property type="project" value="UniProtKB-KW"/>
</dbReference>
<keyword evidence="7 15" id="KW-1003">Cell membrane</keyword>
<dbReference type="InterPro" id="IPR020546">
    <property type="entry name" value="ATP_synth_F1_dsu/esu_N"/>
</dbReference>
<evidence type="ECO:0000256" key="7">
    <source>
        <dbReference type="ARBA" id="ARBA00022475"/>
    </source>
</evidence>
<comment type="similarity">
    <text evidence="3 15 16">Belongs to the ATPase epsilon chain family.</text>
</comment>
<dbReference type="PANTHER" id="PTHR13822:SF10">
    <property type="entry name" value="ATP SYNTHASE EPSILON CHAIN, CHLOROPLASTIC"/>
    <property type="match status" value="1"/>
</dbReference>
<keyword evidence="6 15" id="KW-0813">Transport</keyword>
<evidence type="ECO:0000256" key="16">
    <source>
        <dbReference type="RuleBase" id="RU003656"/>
    </source>
</evidence>
<evidence type="ECO:0000256" key="12">
    <source>
        <dbReference type="ARBA" id="ARBA00023310"/>
    </source>
</evidence>
<dbReference type="Pfam" id="PF00401">
    <property type="entry name" value="ATP-synt_DE"/>
    <property type="match status" value="1"/>
</dbReference>
<protein>
    <recommendedName>
        <fullName evidence="5 15">ATP synthase epsilon chain</fullName>
    </recommendedName>
    <alternativeName>
        <fullName evidence="14 15">ATP synthase F1 sector epsilon subunit</fullName>
    </alternativeName>
    <alternativeName>
        <fullName evidence="13 15">F-ATPase epsilon subunit</fullName>
    </alternativeName>
</protein>